<evidence type="ECO:0000313" key="9">
    <source>
        <dbReference type="Proteomes" id="UP000198623"/>
    </source>
</evidence>
<dbReference type="InterPro" id="IPR009000">
    <property type="entry name" value="Transl_B-barrel_sf"/>
</dbReference>
<accession>A0A1I2MCY0</accession>
<dbReference type="OrthoDB" id="9783509at2"/>
<dbReference type="InterPro" id="IPR002676">
    <property type="entry name" value="RimM_N"/>
</dbReference>
<reference evidence="9" key="1">
    <citation type="submission" date="2016-10" db="EMBL/GenBank/DDBJ databases">
        <authorList>
            <person name="Varghese N."/>
            <person name="Submissions S."/>
        </authorList>
    </citation>
    <scope>NUCLEOTIDE SEQUENCE [LARGE SCALE GENOMIC DNA]</scope>
    <source>
        <strain evidence="9">CGMCC 1.10971</strain>
    </source>
</reference>
<proteinExistence type="inferred from homology"/>
<dbReference type="AlphaFoldDB" id="A0A1I2MCY0"/>
<dbReference type="GO" id="GO:0005737">
    <property type="term" value="C:cytoplasm"/>
    <property type="evidence" value="ECO:0007669"/>
    <property type="project" value="UniProtKB-SubCell"/>
</dbReference>
<keyword evidence="1 5" id="KW-0963">Cytoplasm</keyword>
<keyword evidence="2 5" id="KW-0690">Ribosome biogenesis</keyword>
<evidence type="ECO:0000259" key="6">
    <source>
        <dbReference type="Pfam" id="PF01782"/>
    </source>
</evidence>
<dbReference type="GO" id="GO:0043022">
    <property type="term" value="F:ribosome binding"/>
    <property type="evidence" value="ECO:0007669"/>
    <property type="project" value="InterPro"/>
</dbReference>
<dbReference type="InterPro" id="IPR036976">
    <property type="entry name" value="RimM_N_sf"/>
</dbReference>
<feature type="domain" description="RimM N-terminal" evidence="6">
    <location>
        <begin position="11"/>
        <end position="91"/>
    </location>
</feature>
<evidence type="ECO:0000256" key="4">
    <source>
        <dbReference type="ARBA" id="ARBA00023186"/>
    </source>
</evidence>
<organism evidence="8 9">
    <name type="scientific">Neptunomonas qingdaonensis</name>
    <dbReference type="NCBI Taxonomy" id="1045558"/>
    <lineage>
        <taxon>Bacteria</taxon>
        <taxon>Pseudomonadati</taxon>
        <taxon>Pseudomonadota</taxon>
        <taxon>Gammaproteobacteria</taxon>
        <taxon>Oceanospirillales</taxon>
        <taxon>Oceanospirillaceae</taxon>
        <taxon>Neptunomonas</taxon>
    </lineage>
</organism>
<evidence type="ECO:0000313" key="8">
    <source>
        <dbReference type="EMBL" id="SFF89344.1"/>
    </source>
</evidence>
<dbReference type="Proteomes" id="UP000198623">
    <property type="component" value="Unassembled WGS sequence"/>
</dbReference>
<comment type="subunit">
    <text evidence="5">Binds ribosomal protein uS19.</text>
</comment>
<dbReference type="PANTHER" id="PTHR33692">
    <property type="entry name" value="RIBOSOME MATURATION FACTOR RIMM"/>
    <property type="match status" value="1"/>
</dbReference>
<sequence length="177" mass="19946">MSRNTNNDVTVIGQITSVYGVKGWVKIFSHTEPMDSILTYSPWLTKVDGQWKPLKVEAAKQHGKGFIAKLAGINDRDVARKFCGVDIAIETSLLPSLEEGEFYWSQLENLTVYTLSGQLLGRVSHLMETGANDVIIVKGDAESIDRRERMIPYLPDQVIKEIDLESGTMRIDWDPEF</sequence>
<keyword evidence="3 5" id="KW-0698">rRNA processing</keyword>
<evidence type="ECO:0000256" key="2">
    <source>
        <dbReference type="ARBA" id="ARBA00022517"/>
    </source>
</evidence>
<dbReference type="STRING" id="1045558.SAMN05216175_101564"/>
<keyword evidence="4 5" id="KW-0143">Chaperone</keyword>
<comment type="similarity">
    <text evidence="5">Belongs to the RimM family.</text>
</comment>
<dbReference type="HAMAP" id="MF_00014">
    <property type="entry name" value="Ribosome_mat_RimM"/>
    <property type="match status" value="1"/>
</dbReference>
<name>A0A1I2MCY0_9GAMM</name>
<comment type="domain">
    <text evidence="5">The PRC barrel domain binds ribosomal protein uS19.</text>
</comment>
<evidence type="ECO:0000256" key="1">
    <source>
        <dbReference type="ARBA" id="ARBA00022490"/>
    </source>
</evidence>
<dbReference type="Gene3D" id="2.30.30.240">
    <property type="entry name" value="PRC-barrel domain"/>
    <property type="match status" value="1"/>
</dbReference>
<evidence type="ECO:0000256" key="5">
    <source>
        <dbReference type="HAMAP-Rule" id="MF_00014"/>
    </source>
</evidence>
<dbReference type="PANTHER" id="PTHR33692:SF1">
    <property type="entry name" value="RIBOSOME MATURATION FACTOR RIMM"/>
    <property type="match status" value="1"/>
</dbReference>
<dbReference type="InterPro" id="IPR011033">
    <property type="entry name" value="PRC_barrel-like_sf"/>
</dbReference>
<dbReference type="GO" id="GO:0006364">
    <property type="term" value="P:rRNA processing"/>
    <property type="evidence" value="ECO:0007669"/>
    <property type="project" value="UniProtKB-UniRule"/>
</dbReference>
<protein>
    <recommendedName>
        <fullName evidence="5">Ribosome maturation factor RimM</fullName>
    </recommendedName>
</protein>
<comment type="function">
    <text evidence="5">An accessory protein needed during the final step in the assembly of 30S ribosomal subunit, possibly for assembly of the head region. Essential for efficient processing of 16S rRNA. May be needed both before and after RbfA during the maturation of 16S rRNA. It has affinity for free ribosomal 30S subunits but not for 70S ribosomes.</text>
</comment>
<dbReference type="InterPro" id="IPR027275">
    <property type="entry name" value="PRC-brl_dom"/>
</dbReference>
<gene>
    <name evidence="5" type="primary">rimM</name>
    <name evidence="8" type="ORF">SAMN05216175_101564</name>
</gene>
<dbReference type="GO" id="GO:0042274">
    <property type="term" value="P:ribosomal small subunit biogenesis"/>
    <property type="evidence" value="ECO:0007669"/>
    <property type="project" value="UniProtKB-UniRule"/>
</dbReference>
<dbReference type="Pfam" id="PF05239">
    <property type="entry name" value="PRC"/>
    <property type="match status" value="1"/>
</dbReference>
<feature type="domain" description="PRC-barrel" evidence="7">
    <location>
        <begin position="99"/>
        <end position="172"/>
    </location>
</feature>
<dbReference type="GO" id="GO:0005840">
    <property type="term" value="C:ribosome"/>
    <property type="evidence" value="ECO:0007669"/>
    <property type="project" value="InterPro"/>
</dbReference>
<dbReference type="SUPFAM" id="SSF50447">
    <property type="entry name" value="Translation proteins"/>
    <property type="match status" value="1"/>
</dbReference>
<dbReference type="RefSeq" id="WP_090724044.1">
    <property type="nucleotide sequence ID" value="NZ_FOOU01000001.1"/>
</dbReference>
<comment type="subcellular location">
    <subcellularLocation>
        <location evidence="5">Cytoplasm</location>
    </subcellularLocation>
</comment>
<dbReference type="SUPFAM" id="SSF50346">
    <property type="entry name" value="PRC-barrel domain"/>
    <property type="match status" value="1"/>
</dbReference>
<dbReference type="EMBL" id="FOOU01000001">
    <property type="protein sequence ID" value="SFF89344.1"/>
    <property type="molecule type" value="Genomic_DNA"/>
</dbReference>
<dbReference type="InterPro" id="IPR011961">
    <property type="entry name" value="RimM"/>
</dbReference>
<dbReference type="Pfam" id="PF01782">
    <property type="entry name" value="RimM"/>
    <property type="match status" value="1"/>
</dbReference>
<keyword evidence="9" id="KW-1185">Reference proteome</keyword>
<dbReference type="Gene3D" id="2.40.30.60">
    <property type="entry name" value="RimM"/>
    <property type="match status" value="1"/>
</dbReference>
<evidence type="ECO:0000259" key="7">
    <source>
        <dbReference type="Pfam" id="PF05239"/>
    </source>
</evidence>
<dbReference type="NCBIfam" id="TIGR02273">
    <property type="entry name" value="16S_RimM"/>
    <property type="match status" value="1"/>
</dbReference>
<evidence type="ECO:0000256" key="3">
    <source>
        <dbReference type="ARBA" id="ARBA00022552"/>
    </source>
</evidence>